<dbReference type="AlphaFoldDB" id="A0A0M2V2W9"/>
<proteinExistence type="predicted"/>
<sequence>MKLFKLIMLLAGCTLLQTARADLVIVVHPSMNEMVTIDDISRVYTGRSSVLEPVNLADANPLRSVFDEKALGRTSSQIKAHWSKLVFTGKGTPPKEFASDDEVVNYVANNEFSIGYIDSSKVTTSVKVLHTIK</sequence>
<dbReference type="Gene3D" id="3.40.190.10">
    <property type="entry name" value="Periplasmic binding protein-like II"/>
    <property type="match status" value="1"/>
</dbReference>
<protein>
    <submittedName>
        <fullName evidence="2">Phosphate ABC transporter substrate-binding protein</fullName>
    </submittedName>
</protein>
<dbReference type="PATRIC" id="fig|336831.14.peg.1760"/>
<evidence type="ECO:0000256" key="1">
    <source>
        <dbReference type="SAM" id="SignalP"/>
    </source>
</evidence>
<evidence type="ECO:0000313" key="2">
    <source>
        <dbReference type="EMBL" id="KKO44986.1"/>
    </source>
</evidence>
<dbReference type="EMBL" id="LAHO01000012">
    <property type="protein sequence ID" value="KKO44986.1"/>
    <property type="molecule type" value="Genomic_DNA"/>
</dbReference>
<gene>
    <name evidence="2" type="ORF">WG68_12655</name>
</gene>
<feature type="signal peptide" evidence="1">
    <location>
        <begin position="1"/>
        <end position="21"/>
    </location>
</feature>
<name>A0A0M2V2W9_9GAMM</name>
<accession>A0A0M2V2W9</accession>
<dbReference type="OrthoDB" id="5368544at2"/>
<reference evidence="2 3" key="1">
    <citation type="submission" date="2015-03" db="EMBL/GenBank/DDBJ databases">
        <title>Draft genome sequences of two protease-producing strains of Arsukibacterium isolated from two cold and alkaline environments.</title>
        <authorList>
            <person name="Lylloff J.E."/>
            <person name="Skov L.B."/>
            <person name="Jepsen M."/>
            <person name="Hallin P.F."/>
            <person name="Sorensen S.J."/>
            <person name="Stougaard P."/>
            <person name="Glaring M.A."/>
        </authorList>
    </citation>
    <scope>NUCLEOTIDE SEQUENCE [LARGE SCALE GENOMIC DNA]</scope>
    <source>
        <strain evidence="2 3">GCM72</strain>
    </source>
</reference>
<feature type="chain" id="PRO_5005644309" evidence="1">
    <location>
        <begin position="22"/>
        <end position="133"/>
    </location>
</feature>
<comment type="caution">
    <text evidence="2">The sequence shown here is derived from an EMBL/GenBank/DDBJ whole genome shotgun (WGS) entry which is preliminary data.</text>
</comment>
<dbReference type="Proteomes" id="UP000034228">
    <property type="component" value="Unassembled WGS sequence"/>
</dbReference>
<evidence type="ECO:0000313" key="3">
    <source>
        <dbReference type="Proteomes" id="UP000034228"/>
    </source>
</evidence>
<organism evidence="2 3">
    <name type="scientific">Arsukibacterium ikkense</name>
    <dbReference type="NCBI Taxonomy" id="336831"/>
    <lineage>
        <taxon>Bacteria</taxon>
        <taxon>Pseudomonadati</taxon>
        <taxon>Pseudomonadota</taxon>
        <taxon>Gammaproteobacteria</taxon>
        <taxon>Chromatiales</taxon>
        <taxon>Chromatiaceae</taxon>
        <taxon>Arsukibacterium</taxon>
    </lineage>
</organism>
<dbReference type="SUPFAM" id="SSF53850">
    <property type="entry name" value="Periplasmic binding protein-like II"/>
    <property type="match status" value="1"/>
</dbReference>
<dbReference type="RefSeq" id="WP_046558067.1">
    <property type="nucleotide sequence ID" value="NZ_LAHO01000012.1"/>
</dbReference>
<keyword evidence="1" id="KW-0732">Signal</keyword>
<keyword evidence="3" id="KW-1185">Reference proteome</keyword>
<dbReference type="STRING" id="336831.WG68_12655"/>